<dbReference type="OrthoDB" id="4202326at2"/>
<dbReference type="RefSeq" id="WP_144753427.1">
    <property type="nucleotide sequence ID" value="NZ_VMNW02000075.1"/>
</dbReference>
<evidence type="ECO:0000256" key="1">
    <source>
        <dbReference type="SAM" id="SignalP"/>
    </source>
</evidence>
<gene>
    <name evidence="2" type="ORF">FPZ12_034310</name>
</gene>
<evidence type="ECO:0008006" key="4">
    <source>
        <dbReference type="Google" id="ProtNLM"/>
    </source>
</evidence>
<keyword evidence="1" id="KW-0732">Signal</keyword>
<dbReference type="AlphaFoldDB" id="A0A5N0URR8"/>
<comment type="caution">
    <text evidence="2">The sequence shown here is derived from an EMBL/GenBank/DDBJ whole genome shotgun (WGS) entry which is preliminary data.</text>
</comment>
<keyword evidence="3" id="KW-1185">Reference proteome</keyword>
<feature type="chain" id="PRO_5024275681" description="Small secreted protein" evidence="1">
    <location>
        <begin position="26"/>
        <end position="180"/>
    </location>
</feature>
<feature type="signal peptide" evidence="1">
    <location>
        <begin position="1"/>
        <end position="25"/>
    </location>
</feature>
<protein>
    <recommendedName>
        <fullName evidence="4">Small secreted protein</fullName>
    </recommendedName>
</protein>
<organism evidence="2 3">
    <name type="scientific">Amycolatopsis acidicola</name>
    <dbReference type="NCBI Taxonomy" id="2596893"/>
    <lineage>
        <taxon>Bacteria</taxon>
        <taxon>Bacillati</taxon>
        <taxon>Actinomycetota</taxon>
        <taxon>Actinomycetes</taxon>
        <taxon>Pseudonocardiales</taxon>
        <taxon>Pseudonocardiaceae</taxon>
        <taxon>Amycolatopsis</taxon>
    </lineage>
</organism>
<reference evidence="2" key="1">
    <citation type="submission" date="2019-09" db="EMBL/GenBank/DDBJ databases">
        <authorList>
            <person name="Teo W.F.A."/>
            <person name="Duangmal K."/>
        </authorList>
    </citation>
    <scope>NUCLEOTIDE SEQUENCE [LARGE SCALE GENOMIC DNA]</scope>
    <source>
        <strain evidence="2">K81G1</strain>
    </source>
</reference>
<accession>A0A5N0URR8</accession>
<proteinExistence type="predicted"/>
<dbReference type="PROSITE" id="PS51257">
    <property type="entry name" value="PROKAR_LIPOPROTEIN"/>
    <property type="match status" value="1"/>
</dbReference>
<dbReference type="Proteomes" id="UP000319769">
    <property type="component" value="Unassembled WGS sequence"/>
</dbReference>
<evidence type="ECO:0000313" key="2">
    <source>
        <dbReference type="EMBL" id="KAA9153523.1"/>
    </source>
</evidence>
<dbReference type="EMBL" id="VMNW02000075">
    <property type="protein sequence ID" value="KAA9153523.1"/>
    <property type="molecule type" value="Genomic_DNA"/>
</dbReference>
<sequence length="180" mass="18317">MRQRFLAGALALAFLVAGCGGQAKNAQEENGPAITWSDHVCEVVRAGGVSLSQLPAVDPSAPAKAKDSLVVYLGSLSDALTRLSAGITKEGAPPVNDGQATLDRAMTTLNATKSSVDTAKTKLATAAVTDQATFEAAVSDASTAFAKLGSTEGPTKDLKDNPELAKAFGKAPNCRNLDGA</sequence>
<evidence type="ECO:0000313" key="3">
    <source>
        <dbReference type="Proteomes" id="UP000319769"/>
    </source>
</evidence>
<name>A0A5N0URR8_9PSEU</name>